<comment type="caution">
    <text evidence="3">The sequence shown here is derived from an EMBL/GenBank/DDBJ whole genome shotgun (WGS) entry which is preliminary data.</text>
</comment>
<protein>
    <recommendedName>
        <fullName evidence="2">TSP C-terminal domain-containing protein</fullName>
    </recommendedName>
</protein>
<dbReference type="EMBL" id="BMXP01000004">
    <property type="protein sequence ID" value="GGW86554.1"/>
    <property type="molecule type" value="Genomic_DNA"/>
</dbReference>
<dbReference type="RefSeq" id="WP_189406103.1">
    <property type="nucleotide sequence ID" value="NZ_BMXP01000004.1"/>
</dbReference>
<evidence type="ECO:0000256" key="1">
    <source>
        <dbReference type="SAM" id="SignalP"/>
    </source>
</evidence>
<keyword evidence="4" id="KW-1185">Reference proteome</keyword>
<dbReference type="InterPro" id="IPR008859">
    <property type="entry name" value="Thrombospondin_C"/>
</dbReference>
<proteinExistence type="predicted"/>
<reference evidence="3" key="1">
    <citation type="journal article" date="2014" name="Int. J. Syst. Evol. Microbiol.">
        <title>Complete genome sequence of Corynebacterium casei LMG S-19264T (=DSM 44701T), isolated from a smear-ripened cheese.</title>
        <authorList>
            <consortium name="US DOE Joint Genome Institute (JGI-PGF)"/>
            <person name="Walter F."/>
            <person name="Albersmeier A."/>
            <person name="Kalinowski J."/>
            <person name="Ruckert C."/>
        </authorList>
    </citation>
    <scope>NUCLEOTIDE SEQUENCE</scope>
    <source>
        <strain evidence="3">KCTC 22164</strain>
    </source>
</reference>
<sequence length="253" mass="27380">MLKSAVKKCLLSATLLATVLPAQAAIIDLNNWVQEGLSTSGNWNVATDGSSVLQTINGQPTYFVSPDSFINSEFTGSFSVSNDGDDDYIGFVFGFNGLDDYYLFDWKRGDQVFGGEQAFAGFTLSHISSETDVNFWDHSGSGISVLDSDYSPSLGWEYSTEYQFTLGYTATEINIAIDGGTFNNQQIFSLSGLNNAAGRFGFYNYSQSQVQYVGFEEDVCTVNCGNVSVPAPAPLGLLAAALIGVFVRSGRRY</sequence>
<dbReference type="Gene3D" id="2.60.120.200">
    <property type="match status" value="1"/>
</dbReference>
<dbReference type="SUPFAM" id="SSF49899">
    <property type="entry name" value="Concanavalin A-like lectins/glucanases"/>
    <property type="match status" value="1"/>
</dbReference>
<feature type="chain" id="PRO_5036793024" description="TSP C-terminal domain-containing protein" evidence="1">
    <location>
        <begin position="25"/>
        <end position="253"/>
    </location>
</feature>
<accession>A0A918JMS4</accession>
<evidence type="ECO:0000313" key="3">
    <source>
        <dbReference type="EMBL" id="GGW86554.1"/>
    </source>
</evidence>
<evidence type="ECO:0000259" key="2">
    <source>
        <dbReference type="PROSITE" id="PS51236"/>
    </source>
</evidence>
<dbReference type="GO" id="GO:0005576">
    <property type="term" value="C:extracellular region"/>
    <property type="evidence" value="ECO:0007669"/>
    <property type="project" value="InterPro"/>
</dbReference>
<dbReference type="PROSITE" id="PS51236">
    <property type="entry name" value="TSP_CTER"/>
    <property type="match status" value="1"/>
</dbReference>
<feature type="domain" description="TSP C-terminal" evidence="2">
    <location>
        <begin position="20"/>
        <end position="224"/>
    </location>
</feature>
<evidence type="ECO:0000313" key="4">
    <source>
        <dbReference type="Proteomes" id="UP000631300"/>
    </source>
</evidence>
<dbReference type="GO" id="GO:0007155">
    <property type="term" value="P:cell adhesion"/>
    <property type="evidence" value="ECO:0007669"/>
    <property type="project" value="InterPro"/>
</dbReference>
<dbReference type="Pfam" id="PF05735">
    <property type="entry name" value="TSP_C"/>
    <property type="match status" value="1"/>
</dbReference>
<dbReference type="PANTHER" id="PTHR10199">
    <property type="entry name" value="THROMBOSPONDIN"/>
    <property type="match status" value="1"/>
</dbReference>
<dbReference type="Proteomes" id="UP000631300">
    <property type="component" value="Unassembled WGS sequence"/>
</dbReference>
<dbReference type="InterPro" id="IPR013320">
    <property type="entry name" value="ConA-like_dom_sf"/>
</dbReference>
<reference evidence="3" key="2">
    <citation type="submission" date="2020-09" db="EMBL/GenBank/DDBJ databases">
        <authorList>
            <person name="Sun Q."/>
            <person name="Kim S."/>
        </authorList>
    </citation>
    <scope>NUCLEOTIDE SEQUENCE</scope>
    <source>
        <strain evidence="3">KCTC 22164</strain>
    </source>
</reference>
<feature type="signal peptide" evidence="1">
    <location>
        <begin position="1"/>
        <end position="24"/>
    </location>
</feature>
<organism evidence="3 4">
    <name type="scientific">Alteromonas halophila</name>
    <dbReference type="NCBI Taxonomy" id="516698"/>
    <lineage>
        <taxon>Bacteria</taxon>
        <taxon>Pseudomonadati</taxon>
        <taxon>Pseudomonadota</taxon>
        <taxon>Gammaproteobacteria</taxon>
        <taxon>Alteromonadales</taxon>
        <taxon>Alteromonadaceae</taxon>
        <taxon>Alteromonas/Salinimonas group</taxon>
        <taxon>Alteromonas</taxon>
    </lineage>
</organism>
<dbReference type="PANTHER" id="PTHR10199:SF100">
    <property type="entry name" value="THROMBOSPONDIN, ISOFORM A"/>
    <property type="match status" value="1"/>
</dbReference>
<dbReference type="GO" id="GO:0005509">
    <property type="term" value="F:calcium ion binding"/>
    <property type="evidence" value="ECO:0007669"/>
    <property type="project" value="InterPro"/>
</dbReference>
<gene>
    <name evidence="3" type="ORF">GCM10007391_20320</name>
</gene>
<keyword evidence="1" id="KW-0732">Signal</keyword>
<dbReference type="AlphaFoldDB" id="A0A918JMS4"/>
<name>A0A918JMS4_9ALTE</name>